<evidence type="ECO:0000256" key="1">
    <source>
        <dbReference type="SAM" id="SignalP"/>
    </source>
</evidence>
<keyword evidence="3" id="KW-1185">Reference proteome</keyword>
<dbReference type="EMBL" id="KV722448">
    <property type="protein sequence ID" value="OCH88611.1"/>
    <property type="molecule type" value="Genomic_DNA"/>
</dbReference>
<dbReference type="AlphaFoldDB" id="A0A8E2AQ66"/>
<protein>
    <submittedName>
        <fullName evidence="2">Uncharacterized protein</fullName>
    </submittedName>
</protein>
<keyword evidence="1" id="KW-0732">Signal</keyword>
<feature type="chain" id="PRO_5034267651" evidence="1">
    <location>
        <begin position="21"/>
        <end position="59"/>
    </location>
</feature>
<evidence type="ECO:0000313" key="2">
    <source>
        <dbReference type="EMBL" id="OCH88611.1"/>
    </source>
</evidence>
<name>A0A8E2AQ66_9APHY</name>
<reference evidence="2 3" key="1">
    <citation type="submission" date="2016-07" db="EMBL/GenBank/DDBJ databases">
        <title>Draft genome of the white-rot fungus Obba rivulosa 3A-2.</title>
        <authorList>
            <consortium name="DOE Joint Genome Institute"/>
            <person name="Miettinen O."/>
            <person name="Riley R."/>
            <person name="Acob R."/>
            <person name="Barry K."/>
            <person name="Cullen D."/>
            <person name="De Vries R."/>
            <person name="Hainaut M."/>
            <person name="Hatakka A."/>
            <person name="Henrissat B."/>
            <person name="Hilden K."/>
            <person name="Kuo R."/>
            <person name="Labutti K."/>
            <person name="Lipzen A."/>
            <person name="Makela M.R."/>
            <person name="Sandor L."/>
            <person name="Spatafora J.W."/>
            <person name="Grigoriev I.V."/>
            <person name="Hibbett D.S."/>
        </authorList>
    </citation>
    <scope>NUCLEOTIDE SEQUENCE [LARGE SCALE GENOMIC DNA]</scope>
    <source>
        <strain evidence="2 3">3A-2</strain>
    </source>
</reference>
<dbReference type="Proteomes" id="UP000250043">
    <property type="component" value="Unassembled WGS sequence"/>
</dbReference>
<organism evidence="2 3">
    <name type="scientific">Obba rivulosa</name>
    <dbReference type="NCBI Taxonomy" id="1052685"/>
    <lineage>
        <taxon>Eukaryota</taxon>
        <taxon>Fungi</taxon>
        <taxon>Dikarya</taxon>
        <taxon>Basidiomycota</taxon>
        <taxon>Agaricomycotina</taxon>
        <taxon>Agaricomycetes</taxon>
        <taxon>Polyporales</taxon>
        <taxon>Gelatoporiaceae</taxon>
        <taxon>Obba</taxon>
    </lineage>
</organism>
<accession>A0A8E2AQ66</accession>
<gene>
    <name evidence="2" type="ORF">OBBRIDRAFT_795081</name>
</gene>
<proteinExistence type="predicted"/>
<feature type="signal peptide" evidence="1">
    <location>
        <begin position="1"/>
        <end position="20"/>
    </location>
</feature>
<evidence type="ECO:0000313" key="3">
    <source>
        <dbReference type="Proteomes" id="UP000250043"/>
    </source>
</evidence>
<sequence length="59" mass="6267">MQFKWFSLLAIAVMVGITAAAPVSPHAAVRTNIADSDIQAPVVERAEAVEDLARRCGVC</sequence>